<dbReference type="EMBL" id="CAXIEN010000134">
    <property type="protein sequence ID" value="CAL1280631.1"/>
    <property type="molecule type" value="Genomic_DNA"/>
</dbReference>
<comment type="caution">
    <text evidence="1">The sequence shown here is derived from an EMBL/GenBank/DDBJ whole genome shotgun (WGS) entry which is preliminary data.</text>
</comment>
<name>A0AAV2A9F8_9ARAC</name>
<sequence length="55" mass="6693">MSTGFWMKLGYQYFRLQTNKGQQMEARYFSLSYRLQESQSTKTTENKKLQKKMKN</sequence>
<evidence type="ECO:0000313" key="1">
    <source>
        <dbReference type="EMBL" id="CAL1280631.1"/>
    </source>
</evidence>
<gene>
    <name evidence="1" type="ORF">LARSCL_LOCUS11074</name>
</gene>
<proteinExistence type="predicted"/>
<reference evidence="1 2" key="1">
    <citation type="submission" date="2024-04" db="EMBL/GenBank/DDBJ databases">
        <authorList>
            <person name="Rising A."/>
            <person name="Reimegard J."/>
            <person name="Sonavane S."/>
            <person name="Akerstrom W."/>
            <person name="Nylinder S."/>
            <person name="Hedman E."/>
            <person name="Kallberg Y."/>
        </authorList>
    </citation>
    <scope>NUCLEOTIDE SEQUENCE [LARGE SCALE GENOMIC DNA]</scope>
</reference>
<evidence type="ECO:0000313" key="2">
    <source>
        <dbReference type="Proteomes" id="UP001497382"/>
    </source>
</evidence>
<dbReference type="Proteomes" id="UP001497382">
    <property type="component" value="Unassembled WGS sequence"/>
</dbReference>
<keyword evidence="2" id="KW-1185">Reference proteome</keyword>
<protein>
    <submittedName>
        <fullName evidence="1">Uncharacterized protein</fullName>
    </submittedName>
</protein>
<accession>A0AAV2A9F8</accession>
<dbReference type="AlphaFoldDB" id="A0AAV2A9F8"/>
<organism evidence="1 2">
    <name type="scientific">Larinioides sclopetarius</name>
    <dbReference type="NCBI Taxonomy" id="280406"/>
    <lineage>
        <taxon>Eukaryota</taxon>
        <taxon>Metazoa</taxon>
        <taxon>Ecdysozoa</taxon>
        <taxon>Arthropoda</taxon>
        <taxon>Chelicerata</taxon>
        <taxon>Arachnida</taxon>
        <taxon>Araneae</taxon>
        <taxon>Araneomorphae</taxon>
        <taxon>Entelegynae</taxon>
        <taxon>Araneoidea</taxon>
        <taxon>Araneidae</taxon>
        <taxon>Larinioides</taxon>
    </lineage>
</organism>